<organism evidence="1 2">
    <name type="scientific">Catenuloplanes niger</name>
    <dbReference type="NCBI Taxonomy" id="587534"/>
    <lineage>
        <taxon>Bacteria</taxon>
        <taxon>Bacillati</taxon>
        <taxon>Actinomycetota</taxon>
        <taxon>Actinomycetes</taxon>
        <taxon>Micromonosporales</taxon>
        <taxon>Micromonosporaceae</taxon>
        <taxon>Catenuloplanes</taxon>
    </lineage>
</organism>
<dbReference type="Proteomes" id="UP001183629">
    <property type="component" value="Unassembled WGS sequence"/>
</dbReference>
<comment type="caution">
    <text evidence="1">The sequence shown here is derived from an EMBL/GenBank/DDBJ whole genome shotgun (WGS) entry which is preliminary data.</text>
</comment>
<evidence type="ECO:0000313" key="2">
    <source>
        <dbReference type="Proteomes" id="UP001183629"/>
    </source>
</evidence>
<gene>
    <name evidence="1" type="ORF">J2S44_002748</name>
</gene>
<evidence type="ECO:0000313" key="1">
    <source>
        <dbReference type="EMBL" id="MDR7322498.1"/>
    </source>
</evidence>
<dbReference type="AlphaFoldDB" id="A0AAE4CTP4"/>
<protein>
    <submittedName>
        <fullName evidence="1">Uncharacterized protein</fullName>
    </submittedName>
</protein>
<keyword evidence="2" id="KW-1185">Reference proteome</keyword>
<dbReference type="RefSeq" id="WP_310412991.1">
    <property type="nucleotide sequence ID" value="NZ_JAVDYC010000001.1"/>
</dbReference>
<reference evidence="1 2" key="1">
    <citation type="submission" date="2023-07" db="EMBL/GenBank/DDBJ databases">
        <title>Sequencing the genomes of 1000 actinobacteria strains.</title>
        <authorList>
            <person name="Klenk H.-P."/>
        </authorList>
    </citation>
    <scope>NUCLEOTIDE SEQUENCE [LARGE SCALE GENOMIC DNA]</scope>
    <source>
        <strain evidence="1 2">DSM 44711</strain>
    </source>
</reference>
<sequence>MSDLELDAARAAQAARDLTDAGADLRARARAAATRVQGLSAAPPWGTDRIGAAFESRYREAESRLLAAAESAGTRVEALGESATRAVRRVTATDETNDELIQHTWKT</sequence>
<dbReference type="EMBL" id="JAVDYC010000001">
    <property type="protein sequence ID" value="MDR7322498.1"/>
    <property type="molecule type" value="Genomic_DNA"/>
</dbReference>
<accession>A0AAE4CTP4</accession>
<name>A0AAE4CTP4_9ACTN</name>
<proteinExistence type="predicted"/>